<feature type="compositionally biased region" description="Basic and acidic residues" evidence="1">
    <location>
        <begin position="117"/>
        <end position="132"/>
    </location>
</feature>
<proteinExistence type="predicted"/>
<dbReference type="AlphaFoldDB" id="X1GZ04"/>
<organism evidence="2">
    <name type="scientific">marine sediment metagenome</name>
    <dbReference type="NCBI Taxonomy" id="412755"/>
    <lineage>
        <taxon>unclassified sequences</taxon>
        <taxon>metagenomes</taxon>
        <taxon>ecological metagenomes</taxon>
    </lineage>
</organism>
<name>X1GZ04_9ZZZZ</name>
<dbReference type="EMBL" id="BARU01023173">
    <property type="protein sequence ID" value="GAH50065.1"/>
    <property type="molecule type" value="Genomic_DNA"/>
</dbReference>
<reference evidence="2" key="1">
    <citation type="journal article" date="2014" name="Front. Microbiol.">
        <title>High frequency of phylogenetically diverse reductive dehalogenase-homologous genes in deep subseafloor sedimentary metagenomes.</title>
        <authorList>
            <person name="Kawai M."/>
            <person name="Futagami T."/>
            <person name="Toyoda A."/>
            <person name="Takaki Y."/>
            <person name="Nishi S."/>
            <person name="Hori S."/>
            <person name="Arai W."/>
            <person name="Tsubouchi T."/>
            <person name="Morono Y."/>
            <person name="Uchiyama I."/>
            <person name="Ito T."/>
            <person name="Fujiyama A."/>
            <person name="Inagaki F."/>
            <person name="Takami H."/>
        </authorList>
    </citation>
    <scope>NUCLEOTIDE SEQUENCE</scope>
    <source>
        <strain evidence="2">Expedition CK06-06</strain>
    </source>
</reference>
<evidence type="ECO:0000256" key="1">
    <source>
        <dbReference type="SAM" id="MobiDB-lite"/>
    </source>
</evidence>
<accession>X1GZ04</accession>
<comment type="caution">
    <text evidence="2">The sequence shown here is derived from an EMBL/GenBank/DDBJ whole genome shotgun (WGS) entry which is preliminary data.</text>
</comment>
<feature type="region of interest" description="Disordered" evidence="1">
    <location>
        <begin position="108"/>
        <end position="132"/>
    </location>
</feature>
<evidence type="ECO:0000313" key="2">
    <source>
        <dbReference type="EMBL" id="GAH50065.1"/>
    </source>
</evidence>
<sequence>ALPNYDTTLRPPKRRRGGALRPGSGPRWQIMGRGPLTAYMPTTGGRPEIAPYPEWTVRALLTREPKEMELVLAAGDLSGSWPIHVRSKKTGRVLTIDERPTFWLDYRGPDKPTWQGDRTKPADPKGSRLTPDRAHQPSLAYVPYLLTGDFYYLEEAYFWGTYCLLTSWPHPRGNAKGIIAGQVRGNAWSLRNIADAEFIACDGDPEGKHFAEKVGNNLADMTRRMYGPPEYNKIGAWGIRSTTSARIQKPANPKWMILAAWENDYLIWSLHHLVELGHD</sequence>
<gene>
    <name evidence="2" type="ORF">S03H2_37641</name>
</gene>
<feature type="non-terminal residue" evidence="2">
    <location>
        <position position="279"/>
    </location>
</feature>
<protein>
    <submittedName>
        <fullName evidence="2">Uncharacterized protein</fullName>
    </submittedName>
</protein>
<feature type="region of interest" description="Disordered" evidence="1">
    <location>
        <begin position="1"/>
        <end position="25"/>
    </location>
</feature>
<feature type="non-terminal residue" evidence="2">
    <location>
        <position position="1"/>
    </location>
</feature>